<organism evidence="4 5">
    <name type="scientific">Brumimicrobium oceani</name>
    <dbReference type="NCBI Taxonomy" id="2100725"/>
    <lineage>
        <taxon>Bacteria</taxon>
        <taxon>Pseudomonadati</taxon>
        <taxon>Bacteroidota</taxon>
        <taxon>Flavobacteriia</taxon>
        <taxon>Flavobacteriales</taxon>
        <taxon>Crocinitomicaceae</taxon>
        <taxon>Brumimicrobium</taxon>
    </lineage>
</organism>
<dbReference type="GO" id="GO:0005975">
    <property type="term" value="P:carbohydrate metabolic process"/>
    <property type="evidence" value="ECO:0007669"/>
    <property type="project" value="InterPro"/>
</dbReference>
<dbReference type="SUPFAM" id="SSF74650">
    <property type="entry name" value="Galactose mutarotase-like"/>
    <property type="match status" value="1"/>
</dbReference>
<evidence type="ECO:0000256" key="3">
    <source>
        <dbReference type="ARBA" id="ARBA00022837"/>
    </source>
</evidence>
<comment type="cofactor">
    <cofactor evidence="1">
        <name>Ca(2+)</name>
        <dbReference type="ChEBI" id="CHEBI:29108"/>
    </cofactor>
</comment>
<proteinExistence type="predicted"/>
<dbReference type="Pfam" id="PF01263">
    <property type="entry name" value="Aldose_epim"/>
    <property type="match status" value="1"/>
</dbReference>
<dbReference type="Gene3D" id="2.70.98.10">
    <property type="match status" value="1"/>
</dbReference>
<keyword evidence="5" id="KW-1185">Reference proteome</keyword>
<dbReference type="GO" id="GO:0016853">
    <property type="term" value="F:isomerase activity"/>
    <property type="evidence" value="ECO:0007669"/>
    <property type="project" value="InterPro"/>
</dbReference>
<dbReference type="EMBL" id="QFRJ01000001">
    <property type="protein sequence ID" value="PWH87203.1"/>
    <property type="molecule type" value="Genomic_DNA"/>
</dbReference>
<dbReference type="GO" id="GO:0030246">
    <property type="term" value="F:carbohydrate binding"/>
    <property type="evidence" value="ECO:0007669"/>
    <property type="project" value="InterPro"/>
</dbReference>
<reference evidence="4 5" key="1">
    <citation type="submission" date="2018-05" db="EMBL/GenBank/DDBJ databases">
        <title>Brumimicrobium oceani sp. nov., isolated from coastal sediment.</title>
        <authorList>
            <person name="Kou Y."/>
        </authorList>
    </citation>
    <scope>NUCLEOTIDE SEQUENCE [LARGE SCALE GENOMIC DNA]</scope>
    <source>
        <strain evidence="4 5">C305</strain>
    </source>
</reference>
<comment type="subunit">
    <text evidence="2">Monomer.</text>
</comment>
<sequence length="301" mass="34426">MTIKILKTTIMLHTIENDFLICKIESKGAEIRSLENKQTGEEFIWSIDESIWGSSSPVLFPSIGNIKGNKHVFEGKEFPMTKHGIIRNNEHLEFNQIDPKTCTFTLKYSKETLRLYPFKFSFTVEFSLKKKRLEMKYILENQDSKELFFSCGGHTAYACPLGENLQLSDYVVEFPQENHLQSKKLGETGLLSTAEKEISIQKGVLALSETLFNEDALIFSNIEFDFVRLRKKNAKKGIIVRFPNYPNLALWSKPGADFLCIEPWLGLPDSENEALDISQKSTYKSLAIGDKFEISILTEIE</sequence>
<dbReference type="CDD" id="cd09024">
    <property type="entry name" value="Aldose_epim_lacX"/>
    <property type="match status" value="1"/>
</dbReference>
<dbReference type="AlphaFoldDB" id="A0A2U2XHF0"/>
<accession>A0A2U2XHF0</accession>
<comment type="caution">
    <text evidence="4">The sequence shown here is derived from an EMBL/GenBank/DDBJ whole genome shotgun (WGS) entry which is preliminary data.</text>
</comment>
<evidence type="ECO:0000256" key="2">
    <source>
        <dbReference type="ARBA" id="ARBA00011245"/>
    </source>
</evidence>
<evidence type="ECO:0000313" key="5">
    <source>
        <dbReference type="Proteomes" id="UP000245370"/>
    </source>
</evidence>
<gene>
    <name evidence="4" type="ORF">DIT68_02770</name>
</gene>
<dbReference type="Proteomes" id="UP000245370">
    <property type="component" value="Unassembled WGS sequence"/>
</dbReference>
<evidence type="ECO:0000256" key="1">
    <source>
        <dbReference type="ARBA" id="ARBA00001913"/>
    </source>
</evidence>
<keyword evidence="3" id="KW-0106">Calcium</keyword>
<reference evidence="4 5" key="2">
    <citation type="submission" date="2018-05" db="EMBL/GenBank/DDBJ databases">
        <authorList>
            <person name="Lanie J.A."/>
            <person name="Ng W.-L."/>
            <person name="Kazmierczak K.M."/>
            <person name="Andrzejewski T.M."/>
            <person name="Davidsen T.M."/>
            <person name="Wayne K.J."/>
            <person name="Tettelin H."/>
            <person name="Glass J.I."/>
            <person name="Rusch D."/>
            <person name="Podicherti R."/>
            <person name="Tsui H.-C.T."/>
            <person name="Winkler M.E."/>
        </authorList>
    </citation>
    <scope>NUCLEOTIDE SEQUENCE [LARGE SCALE GENOMIC DNA]</scope>
    <source>
        <strain evidence="4 5">C305</strain>
    </source>
</reference>
<evidence type="ECO:0000313" key="4">
    <source>
        <dbReference type="EMBL" id="PWH87203.1"/>
    </source>
</evidence>
<protein>
    <submittedName>
        <fullName evidence="4">Aldose epimerase</fullName>
    </submittedName>
</protein>
<dbReference type="InterPro" id="IPR011013">
    <property type="entry name" value="Gal_mutarotase_sf_dom"/>
</dbReference>
<dbReference type="InterPro" id="IPR014718">
    <property type="entry name" value="GH-type_carb-bd"/>
</dbReference>
<dbReference type="InterPro" id="IPR037481">
    <property type="entry name" value="LacX"/>
</dbReference>
<name>A0A2U2XHF0_9FLAO</name>
<dbReference type="InterPro" id="IPR008183">
    <property type="entry name" value="Aldose_1/G6P_1-epimerase"/>
</dbReference>